<gene>
    <name evidence="2" type="ORF">WN71_028205</name>
</gene>
<dbReference type="Pfam" id="PF13560">
    <property type="entry name" value="HTH_31"/>
    <property type="match status" value="1"/>
</dbReference>
<dbReference type="CDD" id="cd00093">
    <property type="entry name" value="HTH_XRE"/>
    <property type="match status" value="1"/>
</dbReference>
<dbReference type="SMART" id="SM00530">
    <property type="entry name" value="HTH_XRE"/>
    <property type="match status" value="2"/>
</dbReference>
<keyword evidence="3" id="KW-1185">Reference proteome</keyword>
<dbReference type="AlphaFoldDB" id="A0A1J4NSN8"/>
<evidence type="ECO:0000313" key="3">
    <source>
        <dbReference type="Proteomes" id="UP000034196"/>
    </source>
</evidence>
<dbReference type="Gene3D" id="1.10.260.40">
    <property type="entry name" value="lambda repressor-like DNA-binding domains"/>
    <property type="match status" value="1"/>
</dbReference>
<dbReference type="GO" id="GO:0003677">
    <property type="term" value="F:DNA binding"/>
    <property type="evidence" value="ECO:0007669"/>
    <property type="project" value="InterPro"/>
</dbReference>
<dbReference type="InterPro" id="IPR001387">
    <property type="entry name" value="Cro/C1-type_HTH"/>
</dbReference>
<reference evidence="2" key="1">
    <citation type="submission" date="2016-10" db="EMBL/GenBank/DDBJ databases">
        <title>Genome sequence of Streptomyces mangrovisoli MUSC 149.</title>
        <authorList>
            <person name="Lee L.-H."/>
            <person name="Ser H.-L."/>
        </authorList>
    </citation>
    <scope>NUCLEOTIDE SEQUENCE [LARGE SCALE GENOMIC DNA]</scope>
    <source>
        <strain evidence="2">MUSC 149</strain>
    </source>
</reference>
<evidence type="ECO:0000313" key="2">
    <source>
        <dbReference type="EMBL" id="OIJ64572.1"/>
    </source>
</evidence>
<organism evidence="2 3">
    <name type="scientific">Streptomyces mangrovisoli</name>
    <dbReference type="NCBI Taxonomy" id="1428628"/>
    <lineage>
        <taxon>Bacteria</taxon>
        <taxon>Bacillati</taxon>
        <taxon>Actinomycetota</taxon>
        <taxon>Actinomycetes</taxon>
        <taxon>Kitasatosporales</taxon>
        <taxon>Streptomycetaceae</taxon>
        <taxon>Streptomyces</taxon>
    </lineage>
</organism>
<dbReference type="InterPro" id="IPR010982">
    <property type="entry name" value="Lambda_DNA-bd_dom_sf"/>
</dbReference>
<dbReference type="RefSeq" id="WP_046589678.1">
    <property type="nucleotide sequence ID" value="NZ_LAVA02000077.1"/>
</dbReference>
<evidence type="ECO:0000259" key="1">
    <source>
        <dbReference type="PROSITE" id="PS50943"/>
    </source>
</evidence>
<dbReference type="PROSITE" id="PS50943">
    <property type="entry name" value="HTH_CROC1"/>
    <property type="match status" value="1"/>
</dbReference>
<sequence>MDIPMSLRSLAVEMRDIRKNSGLTVSALAQKINYSPTAVSQATSGKTVPSWNLVQAFVKGCGYNGDMERWKRIYREARRDTKGTSMEDTGETALPRLALVPRLLRADQSVPPLHPDGLLALVQQAREYELEDKRVTSVTSADHMHTALALCTTAEDVIELMRDLVRTKGLSLQEVEERSRKHYPISNATFQQVLNGTALPTTEWLHIFLSACGLEEERTVMWHFTVTRIRIAQMRQRERQFRRRRRNGVRAIVAAFKKRVPLIMRLLVAVYTVWVLTPFFKDMPLPW</sequence>
<dbReference type="STRING" id="1428628.WN71_028205"/>
<name>A0A1J4NSN8_9ACTN</name>
<proteinExistence type="predicted"/>
<feature type="domain" description="HTH cro/C1-type" evidence="1">
    <location>
        <begin position="14"/>
        <end position="50"/>
    </location>
</feature>
<dbReference type="SUPFAM" id="SSF47413">
    <property type="entry name" value="lambda repressor-like DNA-binding domains"/>
    <property type="match status" value="1"/>
</dbReference>
<protein>
    <recommendedName>
        <fullName evidence="1">HTH cro/C1-type domain-containing protein</fullName>
    </recommendedName>
</protein>
<dbReference type="EMBL" id="LAVA02000077">
    <property type="protein sequence ID" value="OIJ64572.1"/>
    <property type="molecule type" value="Genomic_DNA"/>
</dbReference>
<comment type="caution">
    <text evidence="2">The sequence shown here is derived from an EMBL/GenBank/DDBJ whole genome shotgun (WGS) entry which is preliminary data.</text>
</comment>
<accession>A0A1J4NSN8</accession>
<dbReference type="Proteomes" id="UP000034196">
    <property type="component" value="Unassembled WGS sequence"/>
</dbReference>